<dbReference type="Gene3D" id="3.40.50.300">
    <property type="entry name" value="P-loop containing nucleotide triphosphate hydrolases"/>
    <property type="match status" value="1"/>
</dbReference>
<dbReference type="Pfam" id="PF19798">
    <property type="entry name" value="Sulfotransfer_5"/>
    <property type="match status" value="1"/>
</dbReference>
<keyword evidence="2" id="KW-1185">Reference proteome</keyword>
<dbReference type="PANTHER" id="PTHR48419:SF1">
    <property type="entry name" value="SULFOTRANSFERASE DOMAIN-CONTAINING PROTEIN"/>
    <property type="match status" value="1"/>
</dbReference>
<protein>
    <recommendedName>
        <fullName evidence="3">Sulfotransferase family protein</fullName>
    </recommendedName>
</protein>
<evidence type="ECO:0000313" key="1">
    <source>
        <dbReference type="EMBL" id="GAA0499195.1"/>
    </source>
</evidence>
<comment type="caution">
    <text evidence="1">The sequence shown here is derived from an EMBL/GenBank/DDBJ whole genome shotgun (WGS) entry which is preliminary data.</text>
</comment>
<accession>A0ABP3LEN7</accession>
<evidence type="ECO:0000313" key="2">
    <source>
        <dbReference type="Proteomes" id="UP001500909"/>
    </source>
</evidence>
<dbReference type="SUPFAM" id="SSF52540">
    <property type="entry name" value="P-loop containing nucleoside triphosphate hydrolases"/>
    <property type="match status" value="1"/>
</dbReference>
<dbReference type="Proteomes" id="UP001500909">
    <property type="component" value="Unassembled WGS sequence"/>
</dbReference>
<dbReference type="EMBL" id="BAAABY010000062">
    <property type="protein sequence ID" value="GAA0499195.1"/>
    <property type="molecule type" value="Genomic_DNA"/>
</dbReference>
<dbReference type="RefSeq" id="WP_346100177.1">
    <property type="nucleotide sequence ID" value="NZ_BAAABY010000062.1"/>
</dbReference>
<organism evidence="1 2">
    <name type="scientific">Streptomyces olivaceiscleroticus</name>
    <dbReference type="NCBI Taxonomy" id="68245"/>
    <lineage>
        <taxon>Bacteria</taxon>
        <taxon>Bacillati</taxon>
        <taxon>Actinomycetota</taxon>
        <taxon>Actinomycetes</taxon>
        <taxon>Kitasatosporales</taxon>
        <taxon>Streptomycetaceae</taxon>
        <taxon>Streptomyces</taxon>
    </lineage>
</organism>
<reference evidence="2" key="1">
    <citation type="journal article" date="2019" name="Int. J. Syst. Evol. Microbiol.">
        <title>The Global Catalogue of Microorganisms (GCM) 10K type strain sequencing project: providing services to taxonomists for standard genome sequencing and annotation.</title>
        <authorList>
            <consortium name="The Broad Institute Genomics Platform"/>
            <consortium name="The Broad Institute Genome Sequencing Center for Infectious Disease"/>
            <person name="Wu L."/>
            <person name="Ma J."/>
        </authorList>
    </citation>
    <scope>NUCLEOTIDE SEQUENCE [LARGE SCALE GENOMIC DNA]</scope>
    <source>
        <strain evidence="2">JCM 4805</strain>
    </source>
</reference>
<sequence>MGHTSERIPVLALWSAPRCRSTAFARMMTERGDHVVVHEPLSRVVDFGEVAVGDRTARTEQDVLAALRALAAEQPVFFKDTTDFHYPALLADEAFLSAATHTFIIRDPAEAIASHHALNPDLGRDEIGFARLYEIFTAVQAATGSTPVVIDSDDLLDRPAETVRAYCEAVGVPFLPDALSWQPGMRPEWQSTSKWHRSTSRTAGFARSSDGGAEAVEADPTLRAYRDYHRPYYEKLRAVALRP</sequence>
<dbReference type="PANTHER" id="PTHR48419">
    <property type="entry name" value="SULFOTRANSFERASE DOMAIN-CONTAINING PROTEIN"/>
    <property type="match status" value="1"/>
</dbReference>
<proteinExistence type="predicted"/>
<name>A0ABP3LEN7_9ACTN</name>
<gene>
    <name evidence="1" type="ORF">GCM10010361_75940</name>
</gene>
<dbReference type="InterPro" id="IPR027417">
    <property type="entry name" value="P-loop_NTPase"/>
</dbReference>
<evidence type="ECO:0008006" key="3">
    <source>
        <dbReference type="Google" id="ProtNLM"/>
    </source>
</evidence>
<dbReference type="InterPro" id="IPR053226">
    <property type="entry name" value="Pyrrolopyrazine_biosynth_F"/>
</dbReference>